<reference evidence="3" key="1">
    <citation type="journal article" date="2019" name="Int. J. Syst. Evol. Microbiol.">
        <title>The Global Catalogue of Microorganisms (GCM) 10K type strain sequencing project: providing services to taxonomists for standard genome sequencing and annotation.</title>
        <authorList>
            <consortium name="The Broad Institute Genomics Platform"/>
            <consortium name="The Broad Institute Genome Sequencing Center for Infectious Disease"/>
            <person name="Wu L."/>
            <person name="Ma J."/>
        </authorList>
    </citation>
    <scope>NUCLEOTIDE SEQUENCE [LARGE SCALE GENOMIC DNA]</scope>
    <source>
        <strain evidence="3">JCM 16949</strain>
    </source>
</reference>
<protein>
    <recommendedName>
        <fullName evidence="1">Peptidase S11 D-alanyl-D-alanine carboxypeptidase A N-terminal domain-containing protein</fullName>
    </recommendedName>
</protein>
<dbReference type="Pfam" id="PF00768">
    <property type="entry name" value="Peptidase_S11"/>
    <property type="match status" value="1"/>
</dbReference>
<keyword evidence="3" id="KW-1185">Reference proteome</keyword>
<dbReference type="InterPro" id="IPR012338">
    <property type="entry name" value="Beta-lactam/transpept-like"/>
</dbReference>
<evidence type="ECO:0000313" key="3">
    <source>
        <dbReference type="Proteomes" id="UP001501004"/>
    </source>
</evidence>
<dbReference type="Proteomes" id="UP001501004">
    <property type="component" value="Unassembled WGS sequence"/>
</dbReference>
<proteinExistence type="predicted"/>
<sequence>MPASRRTYLRRRIVVFGTLGVLLAGLGYLPMALLAPLTPATSAAITTTAPENPPVELAWPGYGASAIGAVGFPGILATGGSTELRTIASITKIVTSLVSLDAKPLGEGEDGPTITLTSADAALYHKYFALRGKVEPVRAGLQLTERQLLTVTLVSSANNYAESLATWAYGSEGAFLSAARTWLDAHGLSNTTLLDSTGMNPGNTSTASDLVELGRIALADPVVSSIVRMSTATLPYIGTIHNTNELLGVDGINGIKTGTLDEAGACLLFSASITVADSAGSEHPIDVVGVILSGPGHDDHDVLDAAVRKLLASAVNGFREVSLVNAGDAYYVYSTPWEQSARAVATKDESVLVWAGRAVTETAAVDPLLTGEAGQEVGSVTFTVGDRTVTVPLALDTALEGPGLWWRLTHPFG</sequence>
<dbReference type="EMBL" id="BAABAE010000003">
    <property type="protein sequence ID" value="GAA3744951.1"/>
    <property type="molecule type" value="Genomic_DNA"/>
</dbReference>
<dbReference type="RefSeq" id="WP_344756356.1">
    <property type="nucleotide sequence ID" value="NZ_BAABAE010000003.1"/>
</dbReference>
<dbReference type="InterPro" id="IPR001967">
    <property type="entry name" value="Peptidase_S11_N"/>
</dbReference>
<dbReference type="Gene3D" id="3.40.710.10">
    <property type="entry name" value="DD-peptidase/beta-lactamase superfamily"/>
    <property type="match status" value="1"/>
</dbReference>
<dbReference type="SUPFAM" id="SSF56601">
    <property type="entry name" value="beta-lactamase/transpeptidase-like"/>
    <property type="match status" value="1"/>
</dbReference>
<evidence type="ECO:0000259" key="1">
    <source>
        <dbReference type="Pfam" id="PF00768"/>
    </source>
</evidence>
<accession>A0ABP7FRX1</accession>
<organism evidence="2 3">
    <name type="scientific">Leifsonella bigeumensis</name>
    <dbReference type="NCBI Taxonomy" id="433643"/>
    <lineage>
        <taxon>Bacteria</taxon>
        <taxon>Bacillati</taxon>
        <taxon>Actinomycetota</taxon>
        <taxon>Actinomycetes</taxon>
        <taxon>Micrococcales</taxon>
        <taxon>Microbacteriaceae</taxon>
        <taxon>Leifsonella</taxon>
    </lineage>
</organism>
<gene>
    <name evidence="2" type="ORF">GCM10022239_20690</name>
</gene>
<evidence type="ECO:0000313" key="2">
    <source>
        <dbReference type="EMBL" id="GAA3744951.1"/>
    </source>
</evidence>
<feature type="domain" description="Peptidase S11 D-alanyl-D-alanine carboxypeptidase A N-terminal" evidence="1">
    <location>
        <begin position="75"/>
        <end position="273"/>
    </location>
</feature>
<name>A0ABP7FRX1_9MICO</name>
<comment type="caution">
    <text evidence="2">The sequence shown here is derived from an EMBL/GenBank/DDBJ whole genome shotgun (WGS) entry which is preliminary data.</text>
</comment>